<feature type="compositionally biased region" description="Basic and acidic residues" evidence="1">
    <location>
        <begin position="76"/>
        <end position="92"/>
    </location>
</feature>
<dbReference type="Proteomes" id="UP001437256">
    <property type="component" value="Unassembled WGS sequence"/>
</dbReference>
<sequence length="178" mass="19321">MTAVATLNIRGTRTSHSPEELETVKESQRNGALGSQVAVSDPTPAVERDDPFIKYINSLQYPAPRLNTNPVKARQPGREASGREDEEREHPTEQGNSNQHVPLTIAVQNETPAPTTMSTNEDLKLLSSDGADSQTKKTKVDGQEEFRGVGDTQPKIIRQLPRVPSPRGGGEGEGGEQE</sequence>
<organism evidence="2 3">
    <name type="scientific">Marasmius tenuissimus</name>
    <dbReference type="NCBI Taxonomy" id="585030"/>
    <lineage>
        <taxon>Eukaryota</taxon>
        <taxon>Fungi</taxon>
        <taxon>Dikarya</taxon>
        <taxon>Basidiomycota</taxon>
        <taxon>Agaricomycotina</taxon>
        <taxon>Agaricomycetes</taxon>
        <taxon>Agaricomycetidae</taxon>
        <taxon>Agaricales</taxon>
        <taxon>Marasmiineae</taxon>
        <taxon>Marasmiaceae</taxon>
        <taxon>Marasmius</taxon>
    </lineage>
</organism>
<evidence type="ECO:0000313" key="3">
    <source>
        <dbReference type="Proteomes" id="UP001437256"/>
    </source>
</evidence>
<comment type="caution">
    <text evidence="2">The sequence shown here is derived from an EMBL/GenBank/DDBJ whole genome shotgun (WGS) entry which is preliminary data.</text>
</comment>
<proteinExistence type="predicted"/>
<gene>
    <name evidence="2" type="ORF">AAF712_013248</name>
</gene>
<name>A0ABR2ZFF4_9AGAR</name>
<keyword evidence="3" id="KW-1185">Reference proteome</keyword>
<dbReference type="EMBL" id="JBBXMP010000198">
    <property type="protein sequence ID" value="KAL0059977.1"/>
    <property type="molecule type" value="Genomic_DNA"/>
</dbReference>
<feature type="compositionally biased region" description="Basic and acidic residues" evidence="1">
    <location>
        <begin position="134"/>
        <end position="148"/>
    </location>
</feature>
<accession>A0ABR2ZFF4</accession>
<feature type="compositionally biased region" description="Basic and acidic residues" evidence="1">
    <location>
        <begin position="16"/>
        <end position="28"/>
    </location>
</feature>
<feature type="compositionally biased region" description="Polar residues" evidence="1">
    <location>
        <begin position="93"/>
        <end position="120"/>
    </location>
</feature>
<reference evidence="2 3" key="1">
    <citation type="submission" date="2024-05" db="EMBL/GenBank/DDBJ databases">
        <title>A draft genome resource for the thread blight pathogen Marasmius tenuissimus strain MS-2.</title>
        <authorList>
            <person name="Yulfo-Soto G.E."/>
            <person name="Baruah I.K."/>
            <person name="Amoako-Attah I."/>
            <person name="Bukari Y."/>
            <person name="Meinhardt L.W."/>
            <person name="Bailey B.A."/>
            <person name="Cohen S.P."/>
        </authorList>
    </citation>
    <scope>NUCLEOTIDE SEQUENCE [LARGE SCALE GENOMIC DNA]</scope>
    <source>
        <strain evidence="2 3">MS-2</strain>
    </source>
</reference>
<evidence type="ECO:0000313" key="2">
    <source>
        <dbReference type="EMBL" id="KAL0059977.1"/>
    </source>
</evidence>
<protein>
    <submittedName>
        <fullName evidence="2">Uncharacterized protein</fullName>
    </submittedName>
</protein>
<evidence type="ECO:0000256" key="1">
    <source>
        <dbReference type="SAM" id="MobiDB-lite"/>
    </source>
</evidence>
<feature type="region of interest" description="Disordered" evidence="1">
    <location>
        <begin position="1"/>
        <end position="178"/>
    </location>
</feature>